<dbReference type="Pfam" id="PF00246">
    <property type="entry name" value="Peptidase_M14"/>
    <property type="match status" value="1"/>
</dbReference>
<evidence type="ECO:0000313" key="13">
    <source>
        <dbReference type="Proteomes" id="UP001208570"/>
    </source>
</evidence>
<dbReference type="InterPro" id="IPR000834">
    <property type="entry name" value="Peptidase_M14"/>
</dbReference>
<evidence type="ECO:0000256" key="6">
    <source>
        <dbReference type="ARBA" id="ARBA00022801"/>
    </source>
</evidence>
<dbReference type="AlphaFoldDB" id="A0AAD9K8D1"/>
<dbReference type="InterPro" id="IPR057247">
    <property type="entry name" value="CARBOXYPEPT_ZN_2"/>
</dbReference>
<feature type="domain" description="Peptidase M14" evidence="11">
    <location>
        <begin position="31"/>
        <end position="327"/>
    </location>
</feature>
<dbReference type="GO" id="GO:0006518">
    <property type="term" value="P:peptide metabolic process"/>
    <property type="evidence" value="ECO:0007669"/>
    <property type="project" value="TreeGrafter"/>
</dbReference>
<evidence type="ECO:0000313" key="12">
    <source>
        <dbReference type="EMBL" id="KAK2165900.1"/>
    </source>
</evidence>
<evidence type="ECO:0000256" key="8">
    <source>
        <dbReference type="ARBA" id="ARBA00023180"/>
    </source>
</evidence>
<dbReference type="SUPFAM" id="SSF53187">
    <property type="entry name" value="Zn-dependent exopeptidases"/>
    <property type="match status" value="1"/>
</dbReference>
<keyword evidence="3" id="KW-0121">Carboxypeptidase</keyword>
<name>A0AAD9K8D1_9ANNE</name>
<evidence type="ECO:0000256" key="2">
    <source>
        <dbReference type="ARBA" id="ARBA00005988"/>
    </source>
</evidence>
<evidence type="ECO:0000256" key="5">
    <source>
        <dbReference type="ARBA" id="ARBA00022723"/>
    </source>
</evidence>
<evidence type="ECO:0000256" key="7">
    <source>
        <dbReference type="ARBA" id="ARBA00022833"/>
    </source>
</evidence>
<dbReference type="PROSITE" id="PS00133">
    <property type="entry name" value="CARBOXYPEPT_ZN_2"/>
    <property type="match status" value="1"/>
</dbReference>
<keyword evidence="7" id="KW-0862">Zinc</keyword>
<dbReference type="InterPro" id="IPR050753">
    <property type="entry name" value="Peptidase_M14_domain"/>
</dbReference>
<dbReference type="InterPro" id="IPR057246">
    <property type="entry name" value="CARBOXYPEPT_ZN_1"/>
</dbReference>
<comment type="cofactor">
    <cofactor evidence="1">
        <name>Zn(2+)</name>
        <dbReference type="ChEBI" id="CHEBI:29105"/>
    </cofactor>
</comment>
<reference evidence="12" key="1">
    <citation type="journal article" date="2023" name="Mol. Biol. Evol.">
        <title>Third-Generation Sequencing Reveals the Adaptive Role of the Epigenome in Three Deep-Sea Polychaetes.</title>
        <authorList>
            <person name="Perez M."/>
            <person name="Aroh O."/>
            <person name="Sun Y."/>
            <person name="Lan Y."/>
            <person name="Juniper S.K."/>
            <person name="Young C.R."/>
            <person name="Angers B."/>
            <person name="Qian P.Y."/>
        </authorList>
    </citation>
    <scope>NUCLEOTIDE SEQUENCE</scope>
    <source>
        <strain evidence="12">P08H-3</strain>
    </source>
</reference>
<gene>
    <name evidence="12" type="ORF">LSH36_44g02085</name>
</gene>
<dbReference type="SUPFAM" id="SSF49464">
    <property type="entry name" value="Carboxypeptidase regulatory domain-like"/>
    <property type="match status" value="1"/>
</dbReference>
<keyword evidence="4" id="KW-0645">Protease</keyword>
<feature type="signal peptide" evidence="10">
    <location>
        <begin position="1"/>
        <end position="23"/>
    </location>
</feature>
<keyword evidence="10" id="KW-0732">Signal</keyword>
<sequence length="419" mass="47127">MFTKAYFPFILLVVLLAAWPASGDEFVPDNTYHDYNQLELFLRDIHTTYPSITKLYSIGKSFQGRQLYVMAVGKYLESGELLHPKVKYVGNMHGNEAVSREILLSFIKYLAISYETNSTVREFLGKTQVHIMPTMNPDGFEVAKTSNQEGTCGGVVGRNNAEDLDLNRNFPDYFVKNDVDRAVETRALMNWVADTHFVLSANLHGGAMVANYPFDNYYGVDSEKSEARYSKAPDDDVFINLAKTYSFSHAKMHLEPGCDSESGFKNGITNGAEWYPVTGGMQDFNYMYAGCMELTLELSCCKYPPHSDLLSYWSDNKDALYNYMTKVHIGVLGVVTDEDANPLSGVNITVAGREEFVASSPGYSVTELTVVVPPETGRIMQNITLTKAFIERASHADKNISDWITRLFVMWYLIMSMCQ</sequence>
<dbReference type="FunFam" id="3.40.630.10:FF:000020">
    <property type="entry name" value="Carboxypeptidase D"/>
    <property type="match status" value="1"/>
</dbReference>
<accession>A0AAD9K8D1</accession>
<dbReference type="PRINTS" id="PR00765">
    <property type="entry name" value="CRBOXYPTASEA"/>
</dbReference>
<comment type="similarity">
    <text evidence="2 9">Belongs to the peptidase M14 family.</text>
</comment>
<dbReference type="SMART" id="SM00631">
    <property type="entry name" value="Zn_pept"/>
    <property type="match status" value="1"/>
</dbReference>
<organism evidence="12 13">
    <name type="scientific">Paralvinella palmiformis</name>
    <dbReference type="NCBI Taxonomy" id="53620"/>
    <lineage>
        <taxon>Eukaryota</taxon>
        <taxon>Metazoa</taxon>
        <taxon>Spiralia</taxon>
        <taxon>Lophotrochozoa</taxon>
        <taxon>Annelida</taxon>
        <taxon>Polychaeta</taxon>
        <taxon>Sedentaria</taxon>
        <taxon>Canalipalpata</taxon>
        <taxon>Terebellida</taxon>
        <taxon>Terebelliformia</taxon>
        <taxon>Alvinellidae</taxon>
        <taxon>Paralvinella</taxon>
    </lineage>
</organism>
<dbReference type="Gene3D" id="3.40.630.10">
    <property type="entry name" value="Zn peptidases"/>
    <property type="match status" value="1"/>
</dbReference>
<protein>
    <recommendedName>
        <fullName evidence="11">Peptidase M14 domain-containing protein</fullName>
    </recommendedName>
</protein>
<comment type="caution">
    <text evidence="12">The sequence shown here is derived from an EMBL/GenBank/DDBJ whole genome shotgun (WGS) entry which is preliminary data.</text>
</comment>
<keyword evidence="5" id="KW-0479">Metal-binding</keyword>
<keyword evidence="8" id="KW-0325">Glycoprotein</keyword>
<evidence type="ECO:0000259" key="11">
    <source>
        <dbReference type="PROSITE" id="PS52035"/>
    </source>
</evidence>
<dbReference type="GO" id="GO:0004181">
    <property type="term" value="F:metallocarboxypeptidase activity"/>
    <property type="evidence" value="ECO:0007669"/>
    <property type="project" value="InterPro"/>
</dbReference>
<feature type="chain" id="PRO_5042013808" description="Peptidase M14 domain-containing protein" evidence="10">
    <location>
        <begin position="24"/>
        <end position="419"/>
    </location>
</feature>
<feature type="active site" description="Proton donor/acceptor" evidence="9">
    <location>
        <position position="297"/>
    </location>
</feature>
<dbReference type="PROSITE" id="PS52035">
    <property type="entry name" value="PEPTIDASE_M14"/>
    <property type="match status" value="1"/>
</dbReference>
<proteinExistence type="inferred from homology"/>
<evidence type="ECO:0000256" key="4">
    <source>
        <dbReference type="ARBA" id="ARBA00022670"/>
    </source>
</evidence>
<dbReference type="EMBL" id="JAODUP010000044">
    <property type="protein sequence ID" value="KAK2165900.1"/>
    <property type="molecule type" value="Genomic_DNA"/>
</dbReference>
<evidence type="ECO:0000256" key="9">
    <source>
        <dbReference type="PROSITE-ProRule" id="PRU01379"/>
    </source>
</evidence>
<dbReference type="CDD" id="cd03858">
    <property type="entry name" value="M14_CP_N-E_like"/>
    <property type="match status" value="1"/>
</dbReference>
<dbReference type="PANTHER" id="PTHR11532">
    <property type="entry name" value="PROTEASE M14 CARBOXYPEPTIDASE"/>
    <property type="match status" value="1"/>
</dbReference>
<dbReference type="Proteomes" id="UP001208570">
    <property type="component" value="Unassembled WGS sequence"/>
</dbReference>
<keyword evidence="13" id="KW-1185">Reference proteome</keyword>
<evidence type="ECO:0000256" key="1">
    <source>
        <dbReference type="ARBA" id="ARBA00001947"/>
    </source>
</evidence>
<dbReference type="GO" id="GO:0016485">
    <property type="term" value="P:protein processing"/>
    <property type="evidence" value="ECO:0007669"/>
    <property type="project" value="TreeGrafter"/>
</dbReference>
<dbReference type="PROSITE" id="PS00132">
    <property type="entry name" value="CARBOXYPEPT_ZN_1"/>
    <property type="match status" value="1"/>
</dbReference>
<evidence type="ECO:0000256" key="3">
    <source>
        <dbReference type="ARBA" id="ARBA00022645"/>
    </source>
</evidence>
<evidence type="ECO:0000256" key="10">
    <source>
        <dbReference type="SAM" id="SignalP"/>
    </source>
</evidence>
<dbReference type="GO" id="GO:0005615">
    <property type="term" value="C:extracellular space"/>
    <property type="evidence" value="ECO:0007669"/>
    <property type="project" value="TreeGrafter"/>
</dbReference>
<dbReference type="PANTHER" id="PTHR11532:SF84">
    <property type="entry name" value="CARBOXYPEPTIDASE M"/>
    <property type="match status" value="1"/>
</dbReference>
<keyword evidence="6" id="KW-0378">Hydrolase</keyword>
<dbReference type="GO" id="GO:0008270">
    <property type="term" value="F:zinc ion binding"/>
    <property type="evidence" value="ECO:0007669"/>
    <property type="project" value="InterPro"/>
</dbReference>
<dbReference type="InterPro" id="IPR008969">
    <property type="entry name" value="CarboxyPept-like_regulatory"/>
</dbReference>